<sequence>MDASVTFGLLAAWAVHDTEELATVPRWVRARLPELRERFPRVPEAVWRQVGSVDAREFTTAVAAMAAVVAAAAADGHRTGGRSAVYRTALDAFGLHGVVHLAQAAVLRGYTPGSVTSPLVVIPFTLWARARLRRAGVLRPTRPRDLALGLVFATAATTGTHALARRLQGPRRPRPDPLPGSAFTTGQGPCGRL</sequence>
<evidence type="ECO:0000256" key="1">
    <source>
        <dbReference type="SAM" id="MobiDB-lite"/>
    </source>
</evidence>
<feature type="region of interest" description="Disordered" evidence="1">
    <location>
        <begin position="162"/>
        <end position="193"/>
    </location>
</feature>
<name>S5ULE9_STRC3</name>
<organism evidence="2 3">
    <name type="scientific">Streptomyces collinus (strain DSM 40733 / Tue 365)</name>
    <dbReference type="NCBI Taxonomy" id="1214242"/>
    <lineage>
        <taxon>Bacteria</taxon>
        <taxon>Bacillati</taxon>
        <taxon>Actinomycetota</taxon>
        <taxon>Actinomycetes</taxon>
        <taxon>Kitasatosporales</taxon>
        <taxon>Streptomycetaceae</taxon>
        <taxon>Streptomyces</taxon>
    </lineage>
</organism>
<keyword evidence="3" id="KW-1185">Reference proteome</keyword>
<accession>S5ULE9</accession>
<evidence type="ECO:0000313" key="2">
    <source>
        <dbReference type="EMBL" id="AGS67738.1"/>
    </source>
</evidence>
<dbReference type="InterPro" id="IPR025671">
    <property type="entry name" value="HXXEE"/>
</dbReference>
<proteinExistence type="predicted"/>
<dbReference type="HOGENOM" id="CLU_112479_0_0_11"/>
<protein>
    <submittedName>
        <fullName evidence="2">Uncharacterized protein</fullName>
    </submittedName>
</protein>
<dbReference type="STRING" id="1214242.B446_04550"/>
<gene>
    <name evidence="2" type="ORF">B446_04550</name>
</gene>
<reference evidence="3" key="1">
    <citation type="submission" date="2012-10" db="EMBL/GenBank/DDBJ databases">
        <title>The complete genome sequence of Streptomyces collinus Tu 365.</title>
        <authorList>
            <person name="Ruckert C."/>
            <person name="Szczepanowski R."/>
            <person name="Goesmann A."/>
            <person name="Pross E.K."/>
            <person name="Musiol E.M."/>
            <person name="Blin K."/>
            <person name="Wohlleben W."/>
            <person name="Puhler A."/>
            <person name="Weber T."/>
            <person name="Kalinowski J."/>
        </authorList>
    </citation>
    <scope>NUCLEOTIDE SEQUENCE [LARGE SCALE GENOMIC DNA]</scope>
    <source>
        <strain evidence="3">DSM 40733 / Tue 365</strain>
    </source>
</reference>
<dbReference type="eggNOG" id="ENOG5032TE4">
    <property type="taxonomic scope" value="Bacteria"/>
</dbReference>
<dbReference type="Pfam" id="PF13787">
    <property type="entry name" value="HXXEE"/>
    <property type="match status" value="1"/>
</dbReference>
<dbReference type="PATRIC" id="fig|1214242.5.peg.948"/>
<evidence type="ECO:0000313" key="3">
    <source>
        <dbReference type="Proteomes" id="UP000015423"/>
    </source>
</evidence>
<dbReference type="EMBL" id="CP006259">
    <property type="protein sequence ID" value="AGS67738.1"/>
    <property type="molecule type" value="Genomic_DNA"/>
</dbReference>
<reference evidence="2 3" key="2">
    <citation type="journal article" date="2013" name="J. Biotechnol.">
        <title>Complete genome sequence of the kirromycin producer Streptomyces collinus Tu 365 consisting of a linear chromosome and two linear plasmids.</title>
        <authorList>
            <person name="Ruckert C."/>
            <person name="Szczepanowski R."/>
            <person name="Albersmeier A."/>
            <person name="Goesmann A."/>
            <person name="Iftime D."/>
            <person name="Musiol E.M."/>
            <person name="Blin K."/>
            <person name="Wohlleben W."/>
            <person name="Puhler A."/>
            <person name="Kalinowski J."/>
            <person name="Weber T."/>
        </authorList>
    </citation>
    <scope>NUCLEOTIDE SEQUENCE [LARGE SCALE GENOMIC DNA]</scope>
    <source>
        <strain evidence="3">DSM 40733 / Tue 365</strain>
    </source>
</reference>
<dbReference type="AlphaFoldDB" id="S5ULE9"/>
<dbReference type="KEGG" id="sci:B446_04550"/>
<dbReference type="Proteomes" id="UP000015423">
    <property type="component" value="Chromosome"/>
</dbReference>